<proteinExistence type="predicted"/>
<dbReference type="EMBL" id="JAGGJR010000006">
    <property type="protein sequence ID" value="MBP1874246.1"/>
    <property type="molecule type" value="Genomic_DNA"/>
</dbReference>
<name>A0ACC5SZE9_ENSAD</name>
<dbReference type="Proteomes" id="UP000823773">
    <property type="component" value="Unassembled WGS sequence"/>
</dbReference>
<comment type="caution">
    <text evidence="1">The sequence shown here is derived from an EMBL/GenBank/DDBJ whole genome shotgun (WGS) entry which is preliminary data.</text>
</comment>
<evidence type="ECO:0000313" key="2">
    <source>
        <dbReference type="Proteomes" id="UP000823773"/>
    </source>
</evidence>
<gene>
    <name evidence="1" type="ORF">J2Z19_003970</name>
</gene>
<keyword evidence="2" id="KW-1185">Reference proteome</keyword>
<sequence>MQAAPAKNHLPRVFAYARVSLGNAVRAVKTVIEPALAETAETELNVARRRVLCDHNLLAILAKLAGQLKHEEKGRPPSAGGEAH</sequence>
<protein>
    <submittedName>
        <fullName evidence="1">Uncharacterized protein</fullName>
    </submittedName>
</protein>
<reference evidence="1" key="1">
    <citation type="submission" date="2021-03" db="EMBL/GenBank/DDBJ databases">
        <title>Genomic Encyclopedia of Type Strains, Phase IV (KMG-IV): sequencing the most valuable type-strain genomes for metagenomic binning, comparative biology and taxonomic classification.</title>
        <authorList>
            <person name="Goeker M."/>
        </authorList>
    </citation>
    <scope>NUCLEOTIDE SEQUENCE</scope>
    <source>
        <strain evidence="1">DSM 18131</strain>
    </source>
</reference>
<accession>A0ACC5SZE9</accession>
<organism evidence="1 2">
    <name type="scientific">Ensifer adhaerens</name>
    <name type="common">Sinorhizobium morelense</name>
    <dbReference type="NCBI Taxonomy" id="106592"/>
    <lineage>
        <taxon>Bacteria</taxon>
        <taxon>Pseudomonadati</taxon>
        <taxon>Pseudomonadota</taxon>
        <taxon>Alphaproteobacteria</taxon>
        <taxon>Hyphomicrobiales</taxon>
        <taxon>Rhizobiaceae</taxon>
        <taxon>Sinorhizobium/Ensifer group</taxon>
        <taxon>Ensifer</taxon>
    </lineage>
</organism>
<evidence type="ECO:0000313" key="1">
    <source>
        <dbReference type="EMBL" id="MBP1874246.1"/>
    </source>
</evidence>